<feature type="region of interest" description="Disordered" evidence="1">
    <location>
        <begin position="166"/>
        <end position="344"/>
    </location>
</feature>
<name>A0A7C8M9U8_9PLEO</name>
<feature type="compositionally biased region" description="Gly residues" evidence="1">
    <location>
        <begin position="265"/>
        <end position="290"/>
    </location>
</feature>
<keyword evidence="2" id="KW-1133">Transmembrane helix</keyword>
<feature type="compositionally biased region" description="Acidic residues" evidence="1">
    <location>
        <begin position="305"/>
        <end position="316"/>
    </location>
</feature>
<comment type="caution">
    <text evidence="3">The sequence shown here is derived from an EMBL/GenBank/DDBJ whole genome shotgun (WGS) entry which is preliminary data.</text>
</comment>
<feature type="compositionally biased region" description="Basic and acidic residues" evidence="1">
    <location>
        <begin position="317"/>
        <end position="344"/>
    </location>
</feature>
<evidence type="ECO:0000313" key="4">
    <source>
        <dbReference type="Proteomes" id="UP000481861"/>
    </source>
</evidence>
<protein>
    <submittedName>
        <fullName evidence="3">Uncharacterized protein</fullName>
    </submittedName>
</protein>
<keyword evidence="2" id="KW-0812">Transmembrane</keyword>
<reference evidence="3 4" key="1">
    <citation type="submission" date="2020-01" db="EMBL/GenBank/DDBJ databases">
        <authorList>
            <consortium name="DOE Joint Genome Institute"/>
            <person name="Haridas S."/>
            <person name="Albert R."/>
            <person name="Binder M."/>
            <person name="Bloem J."/>
            <person name="Labutti K."/>
            <person name="Salamov A."/>
            <person name="Andreopoulos B."/>
            <person name="Baker S.E."/>
            <person name="Barry K."/>
            <person name="Bills G."/>
            <person name="Bluhm B.H."/>
            <person name="Cannon C."/>
            <person name="Castanera R."/>
            <person name="Culley D.E."/>
            <person name="Daum C."/>
            <person name="Ezra D."/>
            <person name="Gonzalez J.B."/>
            <person name="Henrissat B."/>
            <person name="Kuo A."/>
            <person name="Liang C."/>
            <person name="Lipzen A."/>
            <person name="Lutzoni F."/>
            <person name="Magnuson J."/>
            <person name="Mondo S."/>
            <person name="Nolan M."/>
            <person name="Ohm R."/>
            <person name="Pangilinan J."/>
            <person name="Park H.-J.H."/>
            <person name="Ramirez L."/>
            <person name="Alfaro M."/>
            <person name="Sun H."/>
            <person name="Tritt A."/>
            <person name="Yoshinaga Y."/>
            <person name="Zwiers L.-H.L."/>
            <person name="Turgeon B.G."/>
            <person name="Goodwin S.B."/>
            <person name="Spatafora J.W."/>
            <person name="Crous P.W."/>
            <person name="Grigoriev I.V."/>
        </authorList>
    </citation>
    <scope>NUCLEOTIDE SEQUENCE [LARGE SCALE GENOMIC DNA]</scope>
    <source>
        <strain evidence="3 4">CBS 611.86</strain>
    </source>
</reference>
<feature type="compositionally biased region" description="Low complexity" evidence="1">
    <location>
        <begin position="231"/>
        <end position="244"/>
    </location>
</feature>
<feature type="compositionally biased region" description="Basic and acidic residues" evidence="1">
    <location>
        <begin position="166"/>
        <end position="178"/>
    </location>
</feature>
<organism evidence="3 4">
    <name type="scientific">Massariosphaeria phaeospora</name>
    <dbReference type="NCBI Taxonomy" id="100035"/>
    <lineage>
        <taxon>Eukaryota</taxon>
        <taxon>Fungi</taxon>
        <taxon>Dikarya</taxon>
        <taxon>Ascomycota</taxon>
        <taxon>Pezizomycotina</taxon>
        <taxon>Dothideomycetes</taxon>
        <taxon>Pleosporomycetidae</taxon>
        <taxon>Pleosporales</taxon>
        <taxon>Pleosporales incertae sedis</taxon>
        <taxon>Massariosphaeria</taxon>
    </lineage>
</organism>
<evidence type="ECO:0000256" key="2">
    <source>
        <dbReference type="SAM" id="Phobius"/>
    </source>
</evidence>
<evidence type="ECO:0000256" key="1">
    <source>
        <dbReference type="SAM" id="MobiDB-lite"/>
    </source>
</evidence>
<dbReference type="EMBL" id="JAADJZ010000012">
    <property type="protein sequence ID" value="KAF2871335.1"/>
    <property type="molecule type" value="Genomic_DNA"/>
</dbReference>
<feature type="transmembrane region" description="Helical" evidence="2">
    <location>
        <begin position="12"/>
        <end position="30"/>
    </location>
</feature>
<sequence>MPNPILTIPVDAGLWVFLALILSALVHIAMQQKRALDSLHALIFPISLPPFYHPRTVYAVPPPNAKPDAVPAPADAPQDRTALEPVVPLFELPGATMPADVIEPLDAAPEPRFIAPDVGWYRPALPTLTPDSTAANGTVEHKRRRQHAPHRRRGYYVGLDAFEREPHSDDLSSDDAHNYHSSLPPWPSHISPADKRNGLAPKRPINPAVPGITTLGRDKINPSKLPGKNNTPRVTRAPPARPSRFAQNQVRGVDRTPQPVLGNNNGLGGGGRGNGGADTVGVGDANGGGARAADARQGGGRAEGADAEGEGEEGEKEQEQEKQDGEKDGSEKETGNGQDGKKSEASLSVLNRLLRSVTYQLLVPEQPAIKRQSRHALNMEVLYTATYEYITYTSAVMPHST</sequence>
<dbReference type="AlphaFoldDB" id="A0A7C8M9U8"/>
<gene>
    <name evidence="3" type="ORF">BDV95DRAFT_607590</name>
</gene>
<feature type="region of interest" description="Disordered" evidence="1">
    <location>
        <begin position="129"/>
        <end position="151"/>
    </location>
</feature>
<feature type="compositionally biased region" description="Basic residues" evidence="1">
    <location>
        <begin position="141"/>
        <end position="151"/>
    </location>
</feature>
<dbReference type="Proteomes" id="UP000481861">
    <property type="component" value="Unassembled WGS sequence"/>
</dbReference>
<evidence type="ECO:0000313" key="3">
    <source>
        <dbReference type="EMBL" id="KAF2871335.1"/>
    </source>
</evidence>
<proteinExistence type="predicted"/>
<keyword evidence="2" id="KW-0472">Membrane</keyword>
<accession>A0A7C8M9U8</accession>
<keyword evidence="4" id="KW-1185">Reference proteome</keyword>